<dbReference type="InterPro" id="IPR013785">
    <property type="entry name" value="Aldolase_TIM"/>
</dbReference>
<dbReference type="AlphaFoldDB" id="A0A4P7W470"/>
<sequence>MLKIAITPENIDEKNEAAMVCTLITNGWDRVHLRHPSASPADMRRLIEAIPPQMHTRLVIHDHFDLISRYRLGGLHLNRRCPVAPHGYSGGLSRSCHSIDEVMAGGTMDYVTLSPVFDSISKSGYMAAYSHEELLRLSGAPTKVIALGGVNPERIDFLKRYNFTGFAMLGALPWGENVGRMTDFISRLNKEL</sequence>
<evidence type="ECO:0000313" key="4">
    <source>
        <dbReference type="EMBL" id="QCD42682.1"/>
    </source>
</evidence>
<evidence type="ECO:0000313" key="5">
    <source>
        <dbReference type="Proteomes" id="UP000297149"/>
    </source>
</evidence>
<dbReference type="RefSeq" id="WP_136415848.1">
    <property type="nucleotide sequence ID" value="NZ_CP039396.1"/>
</dbReference>
<dbReference type="Pfam" id="PF02581">
    <property type="entry name" value="TMP-TENI"/>
    <property type="match status" value="1"/>
</dbReference>
<protein>
    <submittedName>
        <fullName evidence="4">Thiamine phosphate synthase</fullName>
    </submittedName>
</protein>
<evidence type="ECO:0000256" key="2">
    <source>
        <dbReference type="ARBA" id="ARBA00022977"/>
    </source>
</evidence>
<keyword evidence="2" id="KW-0784">Thiamine biosynthesis</keyword>
<evidence type="ECO:0000256" key="1">
    <source>
        <dbReference type="ARBA" id="ARBA00004948"/>
    </source>
</evidence>
<dbReference type="CDD" id="cd00564">
    <property type="entry name" value="TMP_TenI"/>
    <property type="match status" value="1"/>
</dbReference>
<dbReference type="GO" id="GO:0005737">
    <property type="term" value="C:cytoplasm"/>
    <property type="evidence" value="ECO:0007669"/>
    <property type="project" value="TreeGrafter"/>
</dbReference>
<dbReference type="SUPFAM" id="SSF51391">
    <property type="entry name" value="Thiamin phosphate synthase"/>
    <property type="match status" value="1"/>
</dbReference>
<dbReference type="KEGG" id="ddb:E7747_10575"/>
<dbReference type="InterPro" id="IPR036206">
    <property type="entry name" value="ThiamineP_synth_sf"/>
</dbReference>
<accession>A0A4P7W470</accession>
<dbReference type="EMBL" id="CP039396">
    <property type="protein sequence ID" value="QCD42682.1"/>
    <property type="molecule type" value="Genomic_DNA"/>
</dbReference>
<dbReference type="Proteomes" id="UP000297149">
    <property type="component" value="Chromosome"/>
</dbReference>
<comment type="pathway">
    <text evidence="1">Cofactor biosynthesis; thiamine diphosphate biosynthesis.</text>
</comment>
<gene>
    <name evidence="4" type="ORF">E7747_10575</name>
</gene>
<dbReference type="PANTHER" id="PTHR20857:SF15">
    <property type="entry name" value="THIAMINE-PHOSPHATE SYNTHASE"/>
    <property type="match status" value="1"/>
</dbReference>
<organism evidence="4 5">
    <name type="scientific">Duncaniella dubosii</name>
    <dbReference type="NCBI Taxonomy" id="2518971"/>
    <lineage>
        <taxon>Bacteria</taxon>
        <taxon>Pseudomonadati</taxon>
        <taxon>Bacteroidota</taxon>
        <taxon>Bacteroidia</taxon>
        <taxon>Bacteroidales</taxon>
        <taxon>Muribaculaceae</taxon>
        <taxon>Duncaniella</taxon>
    </lineage>
</organism>
<dbReference type="InterPro" id="IPR022998">
    <property type="entry name" value="ThiamineP_synth_TenI"/>
</dbReference>
<dbReference type="Gene3D" id="3.20.20.70">
    <property type="entry name" value="Aldolase class I"/>
    <property type="match status" value="1"/>
</dbReference>
<feature type="domain" description="Thiamine phosphate synthase/TenI" evidence="3">
    <location>
        <begin position="5"/>
        <end position="171"/>
    </location>
</feature>
<reference evidence="5" key="1">
    <citation type="submission" date="2019-02" db="EMBL/GenBank/DDBJ databases">
        <title>Isolation and identification of novel species under the genus Muribaculum.</title>
        <authorList>
            <person name="Miyake S."/>
            <person name="Ding Y."/>
            <person name="Low A."/>
            <person name="Soh M."/>
            <person name="Seedorf H."/>
        </authorList>
    </citation>
    <scope>NUCLEOTIDE SEQUENCE [LARGE SCALE GENOMIC DNA]</scope>
    <source>
        <strain evidence="5">H5</strain>
    </source>
</reference>
<dbReference type="PANTHER" id="PTHR20857">
    <property type="entry name" value="THIAMINE-PHOSPHATE PYROPHOSPHORYLASE"/>
    <property type="match status" value="1"/>
</dbReference>
<name>A0A4P7W470_9BACT</name>
<proteinExistence type="predicted"/>
<dbReference type="GO" id="GO:0004789">
    <property type="term" value="F:thiamine-phosphate diphosphorylase activity"/>
    <property type="evidence" value="ECO:0007669"/>
    <property type="project" value="TreeGrafter"/>
</dbReference>
<dbReference type="GO" id="GO:0009228">
    <property type="term" value="P:thiamine biosynthetic process"/>
    <property type="evidence" value="ECO:0007669"/>
    <property type="project" value="UniProtKB-KW"/>
</dbReference>
<evidence type="ECO:0000259" key="3">
    <source>
        <dbReference type="Pfam" id="PF02581"/>
    </source>
</evidence>
<keyword evidence="5" id="KW-1185">Reference proteome</keyword>